<feature type="non-terminal residue" evidence="1">
    <location>
        <position position="109"/>
    </location>
</feature>
<gene>
    <name evidence="1" type="ORF">X975_01721</name>
</gene>
<organism evidence="1 2">
    <name type="scientific">Stegodyphus mimosarum</name>
    <name type="common">African social velvet spider</name>
    <dbReference type="NCBI Taxonomy" id="407821"/>
    <lineage>
        <taxon>Eukaryota</taxon>
        <taxon>Metazoa</taxon>
        <taxon>Ecdysozoa</taxon>
        <taxon>Arthropoda</taxon>
        <taxon>Chelicerata</taxon>
        <taxon>Arachnida</taxon>
        <taxon>Araneae</taxon>
        <taxon>Araneomorphae</taxon>
        <taxon>Entelegynae</taxon>
        <taxon>Eresoidea</taxon>
        <taxon>Eresidae</taxon>
        <taxon>Stegodyphus</taxon>
    </lineage>
</organism>
<dbReference type="STRING" id="407821.A0A087UTF5"/>
<reference evidence="1 2" key="1">
    <citation type="submission" date="2013-11" db="EMBL/GenBank/DDBJ databases">
        <title>Genome sequencing of Stegodyphus mimosarum.</title>
        <authorList>
            <person name="Bechsgaard J."/>
        </authorList>
    </citation>
    <scope>NUCLEOTIDE SEQUENCE [LARGE SCALE GENOMIC DNA]</scope>
</reference>
<keyword evidence="2" id="KW-1185">Reference proteome</keyword>
<proteinExistence type="predicted"/>
<sequence length="109" mass="12768">MFLTNSNYLNRDNLIDEQWLCRLAYLSGIFSRVNELNLSLQGVNNSVFHLYDKISAFKRKLRVMQQQIEKQNANMFPSLCNFIEENNLSVKADMISDIKKHLTSTFECL</sequence>
<dbReference type="OrthoDB" id="1101576at2759"/>
<dbReference type="OMA" id="LTSTFEC"/>
<name>A0A087UTF5_STEMI</name>
<dbReference type="AlphaFoldDB" id="A0A087UTF5"/>
<accession>A0A087UTF5</accession>
<dbReference type="PANTHER" id="PTHR45913">
    <property type="entry name" value="EPM2A-INTERACTING PROTEIN 1"/>
    <property type="match status" value="1"/>
</dbReference>
<dbReference type="Proteomes" id="UP000054359">
    <property type="component" value="Unassembled WGS sequence"/>
</dbReference>
<protein>
    <submittedName>
        <fullName evidence="1">Zinc finger BED domain-containing protein 5</fullName>
    </submittedName>
</protein>
<dbReference type="EMBL" id="KK121528">
    <property type="protein sequence ID" value="KFM80644.1"/>
    <property type="molecule type" value="Genomic_DNA"/>
</dbReference>
<dbReference type="PANTHER" id="PTHR45913:SF19">
    <property type="entry name" value="LOW QUALITY PROTEIN: ZINC FINGER BED DOMAIN-CONTAINING PROTEIN 5-LIKE"/>
    <property type="match status" value="1"/>
</dbReference>
<evidence type="ECO:0000313" key="2">
    <source>
        <dbReference type="Proteomes" id="UP000054359"/>
    </source>
</evidence>
<evidence type="ECO:0000313" key="1">
    <source>
        <dbReference type="EMBL" id="KFM80644.1"/>
    </source>
</evidence>